<reference evidence="1 2" key="1">
    <citation type="journal article" date="2023" name="G3 (Bethesda)">
        <title>A chromosome-length genome assembly and annotation of blackberry (Rubus argutus, cv. 'Hillquist').</title>
        <authorList>
            <person name="Bruna T."/>
            <person name="Aryal R."/>
            <person name="Dudchenko O."/>
            <person name="Sargent D.J."/>
            <person name="Mead D."/>
            <person name="Buti M."/>
            <person name="Cavallini A."/>
            <person name="Hytonen T."/>
            <person name="Andres J."/>
            <person name="Pham M."/>
            <person name="Weisz D."/>
            <person name="Mascagni F."/>
            <person name="Usai G."/>
            <person name="Natali L."/>
            <person name="Bassil N."/>
            <person name="Fernandez G.E."/>
            <person name="Lomsadze A."/>
            <person name="Armour M."/>
            <person name="Olukolu B."/>
            <person name="Poorten T."/>
            <person name="Britton C."/>
            <person name="Davik J."/>
            <person name="Ashrafi H."/>
            <person name="Aiden E.L."/>
            <person name="Borodovsky M."/>
            <person name="Worthington M."/>
        </authorList>
    </citation>
    <scope>NUCLEOTIDE SEQUENCE [LARGE SCALE GENOMIC DNA]</scope>
    <source>
        <strain evidence="1">PI 553951</strain>
    </source>
</reference>
<protein>
    <submittedName>
        <fullName evidence="1">Uncharacterized protein</fullName>
    </submittedName>
</protein>
<dbReference type="Proteomes" id="UP001457282">
    <property type="component" value="Unassembled WGS sequence"/>
</dbReference>
<dbReference type="InterPro" id="IPR045864">
    <property type="entry name" value="aa-tRNA-synth_II/BPL/LPL"/>
</dbReference>
<evidence type="ECO:0000313" key="2">
    <source>
        <dbReference type="Proteomes" id="UP001457282"/>
    </source>
</evidence>
<keyword evidence="2" id="KW-1185">Reference proteome</keyword>
<organism evidence="1 2">
    <name type="scientific">Rubus argutus</name>
    <name type="common">Southern blackberry</name>
    <dbReference type="NCBI Taxonomy" id="59490"/>
    <lineage>
        <taxon>Eukaryota</taxon>
        <taxon>Viridiplantae</taxon>
        <taxon>Streptophyta</taxon>
        <taxon>Embryophyta</taxon>
        <taxon>Tracheophyta</taxon>
        <taxon>Spermatophyta</taxon>
        <taxon>Magnoliopsida</taxon>
        <taxon>eudicotyledons</taxon>
        <taxon>Gunneridae</taxon>
        <taxon>Pentapetalae</taxon>
        <taxon>rosids</taxon>
        <taxon>fabids</taxon>
        <taxon>Rosales</taxon>
        <taxon>Rosaceae</taxon>
        <taxon>Rosoideae</taxon>
        <taxon>Rosoideae incertae sedis</taxon>
        <taxon>Rubus</taxon>
    </lineage>
</organism>
<dbReference type="SUPFAM" id="SSF55681">
    <property type="entry name" value="Class II aaRS and biotin synthetases"/>
    <property type="match status" value="1"/>
</dbReference>
<sequence length="142" mass="16110">MPLSASSCPYFFLISLQHFVHEENMWEVDCPCLTPEAVLKASGHVDKFSDLMVKDDKTGTCYRADHLLKDFCNKKLEEGRISSEMAMELKQLLSKLDALSAEELLLAYLIKWTLQVPPLGNVTRVLMSSVYPLQSPLILHPR</sequence>
<name>A0AAW1XB74_RUBAR</name>
<dbReference type="PANTHER" id="PTHR10745:SF0">
    <property type="entry name" value="GLYCINE--TRNA LIGASE"/>
    <property type="match status" value="1"/>
</dbReference>
<dbReference type="AlphaFoldDB" id="A0AAW1XB74"/>
<dbReference type="GO" id="GO:0005739">
    <property type="term" value="C:mitochondrion"/>
    <property type="evidence" value="ECO:0007669"/>
    <property type="project" value="TreeGrafter"/>
</dbReference>
<proteinExistence type="predicted"/>
<accession>A0AAW1XB74</accession>
<comment type="caution">
    <text evidence="1">The sequence shown here is derived from an EMBL/GenBank/DDBJ whole genome shotgun (WGS) entry which is preliminary data.</text>
</comment>
<gene>
    <name evidence="1" type="ORF">M0R45_021390</name>
</gene>
<dbReference type="PANTHER" id="PTHR10745">
    <property type="entry name" value="GLYCYL-TRNA SYNTHETASE/DNA POLYMERASE SUBUNIT GAMMA-2"/>
    <property type="match status" value="1"/>
</dbReference>
<dbReference type="GO" id="GO:0070150">
    <property type="term" value="P:mitochondrial glycyl-tRNA aminoacylation"/>
    <property type="evidence" value="ECO:0007669"/>
    <property type="project" value="TreeGrafter"/>
</dbReference>
<dbReference type="Gene3D" id="3.30.40.230">
    <property type="match status" value="1"/>
</dbReference>
<evidence type="ECO:0000313" key="1">
    <source>
        <dbReference type="EMBL" id="KAK9934238.1"/>
    </source>
</evidence>
<dbReference type="EMBL" id="JBEDUW010000004">
    <property type="protein sequence ID" value="KAK9934238.1"/>
    <property type="molecule type" value="Genomic_DNA"/>
</dbReference>
<dbReference type="GO" id="GO:0004820">
    <property type="term" value="F:glycine-tRNA ligase activity"/>
    <property type="evidence" value="ECO:0007669"/>
    <property type="project" value="TreeGrafter"/>
</dbReference>
<dbReference type="InterPro" id="IPR027031">
    <property type="entry name" value="Gly-tRNA_synthase/POLG2"/>
</dbReference>